<dbReference type="EMBL" id="MU003492">
    <property type="protein sequence ID" value="KAF2477755.1"/>
    <property type="molecule type" value="Genomic_DNA"/>
</dbReference>
<protein>
    <submittedName>
        <fullName evidence="1">Uncharacterized protein</fullName>
    </submittedName>
</protein>
<proteinExistence type="predicted"/>
<keyword evidence="2" id="KW-1185">Reference proteome</keyword>
<comment type="caution">
    <text evidence="1">The sequence shown here is derived from an EMBL/GenBank/DDBJ whole genome shotgun (WGS) entry which is preliminary data.</text>
</comment>
<sequence length="113" mass="13062">MFTSASNTPPNINSSGWSKEAIFGLIALFLMIICSSISIVWKCCVLREIKWDVCKVWRPKQKPEDVESGVSYSSTRRFSSRAHTICSWVSKDMGNIRRHQQETYSKLLRMKRT</sequence>
<dbReference type="Proteomes" id="UP000799755">
    <property type="component" value="Unassembled WGS sequence"/>
</dbReference>
<name>A0ACB6RHF0_9PLEO</name>
<evidence type="ECO:0000313" key="1">
    <source>
        <dbReference type="EMBL" id="KAF2477755.1"/>
    </source>
</evidence>
<evidence type="ECO:0000313" key="2">
    <source>
        <dbReference type="Proteomes" id="UP000799755"/>
    </source>
</evidence>
<reference evidence="1" key="1">
    <citation type="journal article" date="2020" name="Stud. Mycol.">
        <title>101 Dothideomycetes genomes: a test case for predicting lifestyles and emergence of pathogens.</title>
        <authorList>
            <person name="Haridas S."/>
            <person name="Albert R."/>
            <person name="Binder M."/>
            <person name="Bloem J."/>
            <person name="Labutti K."/>
            <person name="Salamov A."/>
            <person name="Andreopoulos B."/>
            <person name="Baker S."/>
            <person name="Barry K."/>
            <person name="Bills G."/>
            <person name="Bluhm B."/>
            <person name="Cannon C."/>
            <person name="Castanera R."/>
            <person name="Culley D."/>
            <person name="Daum C."/>
            <person name="Ezra D."/>
            <person name="Gonzalez J."/>
            <person name="Henrissat B."/>
            <person name="Kuo A."/>
            <person name="Liang C."/>
            <person name="Lipzen A."/>
            <person name="Lutzoni F."/>
            <person name="Magnuson J."/>
            <person name="Mondo S."/>
            <person name="Nolan M."/>
            <person name="Ohm R."/>
            <person name="Pangilinan J."/>
            <person name="Park H.-J."/>
            <person name="Ramirez L."/>
            <person name="Alfaro M."/>
            <person name="Sun H."/>
            <person name="Tritt A."/>
            <person name="Yoshinaga Y."/>
            <person name="Zwiers L.-H."/>
            <person name="Turgeon B."/>
            <person name="Goodwin S."/>
            <person name="Spatafora J."/>
            <person name="Crous P."/>
            <person name="Grigoriev I."/>
        </authorList>
    </citation>
    <scope>NUCLEOTIDE SEQUENCE</scope>
    <source>
        <strain evidence="1">ATCC 200398</strain>
    </source>
</reference>
<accession>A0ACB6RHF0</accession>
<gene>
    <name evidence="1" type="ORF">BDR25DRAFT_3558</name>
</gene>
<organism evidence="1 2">
    <name type="scientific">Lindgomyces ingoldianus</name>
    <dbReference type="NCBI Taxonomy" id="673940"/>
    <lineage>
        <taxon>Eukaryota</taxon>
        <taxon>Fungi</taxon>
        <taxon>Dikarya</taxon>
        <taxon>Ascomycota</taxon>
        <taxon>Pezizomycotina</taxon>
        <taxon>Dothideomycetes</taxon>
        <taxon>Pleosporomycetidae</taxon>
        <taxon>Pleosporales</taxon>
        <taxon>Lindgomycetaceae</taxon>
        <taxon>Lindgomyces</taxon>
    </lineage>
</organism>